<evidence type="ECO:0000313" key="12">
    <source>
        <dbReference type="Proteomes" id="UP000076154"/>
    </source>
</evidence>
<name>A0A369JCQ0_HYPMA</name>
<keyword evidence="6 10" id="KW-0560">Oxidoreductase</keyword>
<protein>
    <recommendedName>
        <fullName evidence="13">O-methylsterigmatocystin oxidoreductase</fullName>
    </recommendedName>
</protein>
<dbReference type="InterPro" id="IPR050364">
    <property type="entry name" value="Cytochrome_P450_fung"/>
</dbReference>
<dbReference type="STRING" id="39966.A0A369JCQ0"/>
<comment type="pathway">
    <text evidence="2">Secondary metabolite biosynthesis.</text>
</comment>
<keyword evidence="7 9" id="KW-0408">Iron</keyword>
<accession>A0A369JCQ0</accession>
<dbReference type="PROSITE" id="PS00086">
    <property type="entry name" value="CYTOCHROME_P450"/>
    <property type="match status" value="1"/>
</dbReference>
<organism evidence="11 12">
    <name type="scientific">Hypsizygus marmoreus</name>
    <name type="common">White beech mushroom</name>
    <name type="synonym">Agaricus marmoreus</name>
    <dbReference type="NCBI Taxonomy" id="39966"/>
    <lineage>
        <taxon>Eukaryota</taxon>
        <taxon>Fungi</taxon>
        <taxon>Dikarya</taxon>
        <taxon>Basidiomycota</taxon>
        <taxon>Agaricomycotina</taxon>
        <taxon>Agaricomycetes</taxon>
        <taxon>Agaricomycetidae</taxon>
        <taxon>Agaricales</taxon>
        <taxon>Tricholomatineae</taxon>
        <taxon>Lyophyllaceae</taxon>
        <taxon>Hypsizygus</taxon>
    </lineage>
</organism>
<dbReference type="InterPro" id="IPR001128">
    <property type="entry name" value="Cyt_P450"/>
</dbReference>
<gene>
    <name evidence="11" type="ORF">Hypma_000997</name>
</gene>
<comment type="caution">
    <text evidence="11">The sequence shown here is derived from an EMBL/GenBank/DDBJ whole genome shotgun (WGS) entry which is preliminary data.</text>
</comment>
<evidence type="ECO:0000256" key="8">
    <source>
        <dbReference type="ARBA" id="ARBA00023033"/>
    </source>
</evidence>
<proteinExistence type="inferred from homology"/>
<dbReference type="PANTHER" id="PTHR46300:SF7">
    <property type="entry name" value="P450, PUTATIVE (EUROFUNG)-RELATED"/>
    <property type="match status" value="1"/>
</dbReference>
<evidence type="ECO:0008006" key="13">
    <source>
        <dbReference type="Google" id="ProtNLM"/>
    </source>
</evidence>
<sequence>MSFVSNTSTSWAIVFAFVPAVFCAYRFLTARRPHFPPGPKGSPFIGNLLQITGDHPELLFQSLAAEFGDIMYIRILNQPMIILSDLEATRHLLDKRSSIYSDRPRFVLFSELMGWHSASTHVRYGPRFRKHRRFIQQMFNQRAATAFHPLQERETLVLLDNMIQTPDKFVQHFRRFAAATILPITYGQQINSVDDLLVQLAERAGTLTIESGTPAATLVDFFPALRHIPTWAPFAGFKRRALEARQAVDKMMDIPFEMVKKEMISGRAVPSFTSTLLEAYCNQSKNIAATEDEQDIKGAAGTLFAAAEDTTVAVMETFILAMVMYPKVFSKAQDEMDLVTGRTRLPTLNDRGSLPYLDCVLKEVLRWNPPAPLGMPHRVMEDDVYQGYHIPKGASVVANIYAMLQDCPRPDLFLPERHLGNTDLPDPRELVFGFGRRICPGRHFAETSAWFMIANILATLEISRSAADQDKGTTLTLEVTSGFIRHPKPFACSIRPRSEKITSLIQEAKSSIDF</sequence>
<dbReference type="CDD" id="cd11065">
    <property type="entry name" value="CYP64-like"/>
    <property type="match status" value="1"/>
</dbReference>
<dbReference type="GO" id="GO:0016705">
    <property type="term" value="F:oxidoreductase activity, acting on paired donors, with incorporation or reduction of molecular oxygen"/>
    <property type="evidence" value="ECO:0007669"/>
    <property type="project" value="InterPro"/>
</dbReference>
<reference evidence="11" key="1">
    <citation type="submission" date="2018-04" db="EMBL/GenBank/DDBJ databases">
        <title>Whole genome sequencing of Hypsizygus marmoreus.</title>
        <authorList>
            <person name="Choi I.-G."/>
            <person name="Min B."/>
            <person name="Kim J.-G."/>
            <person name="Kim S."/>
            <person name="Oh Y.-L."/>
            <person name="Kong W.-S."/>
            <person name="Park H."/>
            <person name="Jeong J."/>
            <person name="Song E.-S."/>
        </authorList>
    </citation>
    <scope>NUCLEOTIDE SEQUENCE [LARGE SCALE GENOMIC DNA]</scope>
    <source>
        <strain evidence="11">51987-8</strain>
    </source>
</reference>
<dbReference type="PANTHER" id="PTHR46300">
    <property type="entry name" value="P450, PUTATIVE (EUROFUNG)-RELATED-RELATED"/>
    <property type="match status" value="1"/>
</dbReference>
<keyword evidence="12" id="KW-1185">Reference proteome</keyword>
<dbReference type="InterPro" id="IPR036396">
    <property type="entry name" value="Cyt_P450_sf"/>
</dbReference>
<evidence type="ECO:0000256" key="4">
    <source>
        <dbReference type="ARBA" id="ARBA00022617"/>
    </source>
</evidence>
<dbReference type="AlphaFoldDB" id="A0A369JCQ0"/>
<evidence type="ECO:0000256" key="7">
    <source>
        <dbReference type="ARBA" id="ARBA00023004"/>
    </source>
</evidence>
<evidence type="ECO:0000256" key="9">
    <source>
        <dbReference type="PIRSR" id="PIRSR602401-1"/>
    </source>
</evidence>
<keyword evidence="8 10" id="KW-0503">Monooxygenase</keyword>
<evidence type="ECO:0000313" key="11">
    <source>
        <dbReference type="EMBL" id="RDB17493.1"/>
    </source>
</evidence>
<keyword evidence="4 9" id="KW-0349">Heme</keyword>
<evidence type="ECO:0000256" key="3">
    <source>
        <dbReference type="ARBA" id="ARBA00010617"/>
    </source>
</evidence>
<dbReference type="InterPro" id="IPR017972">
    <property type="entry name" value="Cyt_P450_CS"/>
</dbReference>
<evidence type="ECO:0000256" key="1">
    <source>
        <dbReference type="ARBA" id="ARBA00001971"/>
    </source>
</evidence>
<dbReference type="PRINTS" id="PR00463">
    <property type="entry name" value="EP450I"/>
</dbReference>
<evidence type="ECO:0000256" key="2">
    <source>
        <dbReference type="ARBA" id="ARBA00005179"/>
    </source>
</evidence>
<evidence type="ECO:0000256" key="10">
    <source>
        <dbReference type="RuleBase" id="RU000461"/>
    </source>
</evidence>
<keyword evidence="5 9" id="KW-0479">Metal-binding</keyword>
<dbReference type="EMBL" id="LUEZ02000110">
    <property type="protein sequence ID" value="RDB17493.1"/>
    <property type="molecule type" value="Genomic_DNA"/>
</dbReference>
<dbReference type="GO" id="GO:0004497">
    <property type="term" value="F:monooxygenase activity"/>
    <property type="evidence" value="ECO:0007669"/>
    <property type="project" value="UniProtKB-KW"/>
</dbReference>
<dbReference type="GO" id="GO:0005506">
    <property type="term" value="F:iron ion binding"/>
    <property type="evidence" value="ECO:0007669"/>
    <property type="project" value="InterPro"/>
</dbReference>
<dbReference type="GO" id="GO:0020037">
    <property type="term" value="F:heme binding"/>
    <property type="evidence" value="ECO:0007669"/>
    <property type="project" value="InterPro"/>
</dbReference>
<comment type="cofactor">
    <cofactor evidence="1 9">
        <name>heme</name>
        <dbReference type="ChEBI" id="CHEBI:30413"/>
    </cofactor>
</comment>
<dbReference type="Gene3D" id="1.10.630.10">
    <property type="entry name" value="Cytochrome P450"/>
    <property type="match status" value="1"/>
</dbReference>
<comment type="similarity">
    <text evidence="3 10">Belongs to the cytochrome P450 family.</text>
</comment>
<dbReference type="OrthoDB" id="2789670at2759"/>
<dbReference type="Pfam" id="PF00067">
    <property type="entry name" value="p450"/>
    <property type="match status" value="1"/>
</dbReference>
<evidence type="ECO:0000256" key="6">
    <source>
        <dbReference type="ARBA" id="ARBA00023002"/>
    </source>
</evidence>
<feature type="binding site" description="axial binding residue" evidence="9">
    <location>
        <position position="439"/>
    </location>
    <ligand>
        <name>heme</name>
        <dbReference type="ChEBI" id="CHEBI:30413"/>
    </ligand>
    <ligandPart>
        <name>Fe</name>
        <dbReference type="ChEBI" id="CHEBI:18248"/>
    </ligandPart>
</feature>
<dbReference type="InParanoid" id="A0A369JCQ0"/>
<dbReference type="InterPro" id="IPR002401">
    <property type="entry name" value="Cyt_P450_E_grp-I"/>
</dbReference>
<dbReference type="Proteomes" id="UP000076154">
    <property type="component" value="Unassembled WGS sequence"/>
</dbReference>
<evidence type="ECO:0000256" key="5">
    <source>
        <dbReference type="ARBA" id="ARBA00022723"/>
    </source>
</evidence>
<dbReference type="SUPFAM" id="SSF48264">
    <property type="entry name" value="Cytochrome P450"/>
    <property type="match status" value="1"/>
</dbReference>